<feature type="region of interest" description="Disordered" evidence="1">
    <location>
        <begin position="85"/>
        <end position="104"/>
    </location>
</feature>
<organism evidence="2 3">
    <name type="scientific">Melipona bicolor</name>
    <dbReference type="NCBI Taxonomy" id="60889"/>
    <lineage>
        <taxon>Eukaryota</taxon>
        <taxon>Metazoa</taxon>
        <taxon>Ecdysozoa</taxon>
        <taxon>Arthropoda</taxon>
        <taxon>Hexapoda</taxon>
        <taxon>Insecta</taxon>
        <taxon>Pterygota</taxon>
        <taxon>Neoptera</taxon>
        <taxon>Endopterygota</taxon>
        <taxon>Hymenoptera</taxon>
        <taxon>Apocrita</taxon>
        <taxon>Aculeata</taxon>
        <taxon>Apoidea</taxon>
        <taxon>Anthophila</taxon>
        <taxon>Apidae</taxon>
        <taxon>Melipona</taxon>
    </lineage>
</organism>
<evidence type="ECO:0000313" key="3">
    <source>
        <dbReference type="Proteomes" id="UP001177670"/>
    </source>
</evidence>
<reference evidence="2" key="1">
    <citation type="submission" date="2021-10" db="EMBL/GenBank/DDBJ databases">
        <title>Melipona bicolor Genome sequencing and assembly.</title>
        <authorList>
            <person name="Araujo N.S."/>
            <person name="Arias M.C."/>
        </authorList>
    </citation>
    <scope>NUCLEOTIDE SEQUENCE</scope>
    <source>
        <strain evidence="2">USP_2M_L1-L4_2017</strain>
        <tissue evidence="2">Whole body</tissue>
    </source>
</reference>
<accession>A0AA40KN57</accession>
<dbReference type="EMBL" id="JAHYIQ010000013">
    <property type="protein sequence ID" value="KAK1126678.1"/>
    <property type="molecule type" value="Genomic_DNA"/>
</dbReference>
<gene>
    <name evidence="2" type="ORF">K0M31_004304</name>
</gene>
<evidence type="ECO:0000256" key="1">
    <source>
        <dbReference type="SAM" id="MobiDB-lite"/>
    </source>
</evidence>
<name>A0AA40KN57_9HYME</name>
<keyword evidence="3" id="KW-1185">Reference proteome</keyword>
<dbReference type="AlphaFoldDB" id="A0AA40KN57"/>
<sequence length="104" mass="11085">MGRNSVEDALARERVSGVDAGMQGFEVGKGDRWEGGNIASAAETNFPTRIEERTWRCEEAPGVESRIIECKVACLAGHGVAGVGKPVVPTSVDGSQSDDEYFAR</sequence>
<dbReference type="Proteomes" id="UP001177670">
    <property type="component" value="Unassembled WGS sequence"/>
</dbReference>
<protein>
    <submittedName>
        <fullName evidence="2">Uncharacterized protein</fullName>
    </submittedName>
</protein>
<proteinExistence type="predicted"/>
<comment type="caution">
    <text evidence="2">The sequence shown here is derived from an EMBL/GenBank/DDBJ whole genome shotgun (WGS) entry which is preliminary data.</text>
</comment>
<evidence type="ECO:0000313" key="2">
    <source>
        <dbReference type="EMBL" id="KAK1126678.1"/>
    </source>
</evidence>